<reference evidence="4" key="2">
    <citation type="submission" date="2020-11" db="EMBL/GenBank/DDBJ databases">
        <authorList>
            <person name="McCartney M.A."/>
            <person name="Auch B."/>
            <person name="Kono T."/>
            <person name="Mallez S."/>
            <person name="Becker A."/>
            <person name="Gohl D.M."/>
            <person name="Silverstein K.A.T."/>
            <person name="Koren S."/>
            <person name="Bechman K.B."/>
            <person name="Herman A."/>
            <person name="Abrahante J.E."/>
            <person name="Garbe J."/>
        </authorList>
    </citation>
    <scope>NUCLEOTIDE SEQUENCE</scope>
    <source>
        <strain evidence="4">Duluth1</strain>
        <tissue evidence="4">Whole animal</tissue>
    </source>
</reference>
<dbReference type="GO" id="GO:0015031">
    <property type="term" value="P:protein transport"/>
    <property type="evidence" value="ECO:0007669"/>
    <property type="project" value="TreeGrafter"/>
</dbReference>
<dbReference type="InterPro" id="IPR014756">
    <property type="entry name" value="Ig_E-set"/>
</dbReference>
<dbReference type="Pfam" id="PF00339">
    <property type="entry name" value="Arrestin_N"/>
    <property type="match status" value="1"/>
</dbReference>
<dbReference type="GO" id="GO:0005737">
    <property type="term" value="C:cytoplasm"/>
    <property type="evidence" value="ECO:0007669"/>
    <property type="project" value="TreeGrafter"/>
</dbReference>
<evidence type="ECO:0000256" key="1">
    <source>
        <dbReference type="ARBA" id="ARBA00005298"/>
    </source>
</evidence>
<dbReference type="Proteomes" id="UP000828390">
    <property type="component" value="Unassembled WGS sequence"/>
</dbReference>
<dbReference type="PANTHER" id="PTHR11188">
    <property type="entry name" value="ARRESTIN DOMAIN CONTAINING PROTEIN"/>
    <property type="match status" value="1"/>
</dbReference>
<dbReference type="Gene3D" id="2.60.40.640">
    <property type="match status" value="2"/>
</dbReference>
<dbReference type="InterPro" id="IPR050357">
    <property type="entry name" value="Arrestin_domain-protein"/>
</dbReference>
<reference evidence="4" key="1">
    <citation type="journal article" date="2019" name="bioRxiv">
        <title>The Genome of the Zebra Mussel, Dreissena polymorpha: A Resource for Invasive Species Research.</title>
        <authorList>
            <person name="McCartney M.A."/>
            <person name="Auch B."/>
            <person name="Kono T."/>
            <person name="Mallez S."/>
            <person name="Zhang Y."/>
            <person name="Obille A."/>
            <person name="Becker A."/>
            <person name="Abrahante J.E."/>
            <person name="Garbe J."/>
            <person name="Badalamenti J.P."/>
            <person name="Herman A."/>
            <person name="Mangelson H."/>
            <person name="Liachko I."/>
            <person name="Sullivan S."/>
            <person name="Sone E.D."/>
            <person name="Koren S."/>
            <person name="Silverstein K.A.T."/>
            <person name="Beckman K.B."/>
            <person name="Gohl D.M."/>
        </authorList>
    </citation>
    <scope>NUCLEOTIDE SEQUENCE</scope>
    <source>
        <strain evidence="4">Duluth1</strain>
        <tissue evidence="4">Whole animal</tissue>
    </source>
</reference>
<name>A0A9D4LP18_DREPO</name>
<dbReference type="SUPFAM" id="SSF81296">
    <property type="entry name" value="E set domains"/>
    <property type="match status" value="2"/>
</dbReference>
<sequence>MMMRNEINLRTNKSEYKPGEEIYGVVYLKISSPTCGQGVRLTFYGCEKYEYEYKRILDDERVQKYTEYREYMNYNEVLHKDDEPLVLGKTLFPFKIPLSSEIPGTFEASKENDEIRWRATVEYKLEVAVIGAEHLLKDKKELKVQHNLPPGLKCTDFPSTYTVTLKITTALIFSSELAVTCSTALPLQRCLCVAIGEPLLDPAHLLPSCHWASPVRFLLLFTKNIHFTARLCENVNRSGENLKLRLIITNNTSVRVKDMKIQLLRSLTLVGKRSSPQLPRDDPAVAMLDDNKIQITLETRTSTIKQQYIDMTSYQSGLDNIEVPLKDLENKPLPPTVNGQHIQCSYEVHLVFGLSNGNSVDLYIPVPIILPAKCKNWSSWRCPDWVHYDRDCVNIHHSTCVLGVPEKVLSSPAFSGIPGLNPE</sequence>
<dbReference type="Pfam" id="PF02752">
    <property type="entry name" value="Arrestin_C"/>
    <property type="match status" value="1"/>
</dbReference>
<evidence type="ECO:0000313" key="4">
    <source>
        <dbReference type="EMBL" id="KAH3861123.1"/>
    </source>
</evidence>
<dbReference type="EMBL" id="JAIWYP010000002">
    <property type="protein sequence ID" value="KAH3861123.1"/>
    <property type="molecule type" value="Genomic_DNA"/>
</dbReference>
<evidence type="ECO:0000259" key="2">
    <source>
        <dbReference type="Pfam" id="PF00339"/>
    </source>
</evidence>
<evidence type="ECO:0000313" key="5">
    <source>
        <dbReference type="Proteomes" id="UP000828390"/>
    </source>
</evidence>
<dbReference type="InterPro" id="IPR011022">
    <property type="entry name" value="Arrestin_C-like"/>
</dbReference>
<dbReference type="AlphaFoldDB" id="A0A9D4LP18"/>
<evidence type="ECO:0000259" key="3">
    <source>
        <dbReference type="Pfam" id="PF02752"/>
    </source>
</evidence>
<keyword evidence="5" id="KW-1185">Reference proteome</keyword>
<accession>A0A9D4LP18</accession>
<protein>
    <recommendedName>
        <fullName evidence="6">Arrestin C-terminal-like domain-containing protein</fullName>
    </recommendedName>
</protein>
<comment type="caution">
    <text evidence="4">The sequence shown here is derived from an EMBL/GenBank/DDBJ whole genome shotgun (WGS) entry which is preliminary data.</text>
</comment>
<gene>
    <name evidence="4" type="ORF">DPMN_024051</name>
</gene>
<dbReference type="PANTHER" id="PTHR11188:SF17">
    <property type="entry name" value="FI21816P1"/>
    <property type="match status" value="1"/>
</dbReference>
<organism evidence="4 5">
    <name type="scientific">Dreissena polymorpha</name>
    <name type="common">Zebra mussel</name>
    <name type="synonym">Mytilus polymorpha</name>
    <dbReference type="NCBI Taxonomy" id="45954"/>
    <lineage>
        <taxon>Eukaryota</taxon>
        <taxon>Metazoa</taxon>
        <taxon>Spiralia</taxon>
        <taxon>Lophotrochozoa</taxon>
        <taxon>Mollusca</taxon>
        <taxon>Bivalvia</taxon>
        <taxon>Autobranchia</taxon>
        <taxon>Heteroconchia</taxon>
        <taxon>Euheterodonta</taxon>
        <taxon>Imparidentia</taxon>
        <taxon>Neoheterodontei</taxon>
        <taxon>Myida</taxon>
        <taxon>Dreissenoidea</taxon>
        <taxon>Dreissenidae</taxon>
        <taxon>Dreissena</taxon>
    </lineage>
</organism>
<evidence type="ECO:0008006" key="6">
    <source>
        <dbReference type="Google" id="ProtNLM"/>
    </source>
</evidence>
<feature type="domain" description="Arrestin C-terminal-like" evidence="3">
    <location>
        <begin position="225"/>
        <end position="370"/>
    </location>
</feature>
<feature type="domain" description="Arrestin-like N-terminal" evidence="2">
    <location>
        <begin position="7"/>
        <end position="110"/>
    </location>
</feature>
<dbReference type="InterPro" id="IPR011021">
    <property type="entry name" value="Arrestin-like_N"/>
</dbReference>
<comment type="similarity">
    <text evidence="1">Belongs to the arrestin family.</text>
</comment>
<dbReference type="InterPro" id="IPR014752">
    <property type="entry name" value="Arrestin-like_C"/>
</dbReference>
<proteinExistence type="inferred from homology"/>